<dbReference type="EMBL" id="JH971479">
    <property type="protein sequence ID" value="EKM74386.1"/>
    <property type="molecule type" value="Genomic_DNA"/>
</dbReference>
<dbReference type="GeneID" id="18827911"/>
<evidence type="ECO:0000313" key="2">
    <source>
        <dbReference type="Proteomes" id="UP000008493"/>
    </source>
</evidence>
<gene>
    <name evidence="1" type="ORF">AGABI1DRAFT_133321</name>
</gene>
<proteinExistence type="predicted"/>
<keyword evidence="2" id="KW-1185">Reference proteome</keyword>
<accession>K5WGI5</accession>
<dbReference type="KEGG" id="abp:AGABI1DRAFT133321"/>
<dbReference type="RefSeq" id="XP_007334973.1">
    <property type="nucleotide sequence ID" value="XM_007334911.1"/>
</dbReference>
<name>K5WGI5_AGABU</name>
<dbReference type="Proteomes" id="UP000008493">
    <property type="component" value="Unassembled WGS sequence"/>
</dbReference>
<organism evidence="1 2">
    <name type="scientific">Agaricus bisporus var. burnettii (strain JB137-S8 / ATCC MYA-4627 / FGSC 10392)</name>
    <name type="common">White button mushroom</name>
    <dbReference type="NCBI Taxonomy" id="597362"/>
    <lineage>
        <taxon>Eukaryota</taxon>
        <taxon>Fungi</taxon>
        <taxon>Dikarya</taxon>
        <taxon>Basidiomycota</taxon>
        <taxon>Agaricomycotina</taxon>
        <taxon>Agaricomycetes</taxon>
        <taxon>Agaricomycetidae</taxon>
        <taxon>Agaricales</taxon>
        <taxon>Agaricineae</taxon>
        <taxon>Agaricaceae</taxon>
        <taxon>Agaricus</taxon>
    </lineage>
</organism>
<dbReference type="AlphaFoldDB" id="K5WGI5"/>
<protein>
    <submittedName>
        <fullName evidence="1">Uncharacterized protein</fullName>
    </submittedName>
</protein>
<reference evidence="2" key="1">
    <citation type="journal article" date="2012" name="Proc. Natl. Acad. Sci. U.S.A.">
        <title>Genome sequence of the button mushroom Agaricus bisporus reveals mechanisms governing adaptation to a humic-rich ecological niche.</title>
        <authorList>
            <person name="Morin E."/>
            <person name="Kohler A."/>
            <person name="Baker A.R."/>
            <person name="Foulongne-Oriol M."/>
            <person name="Lombard V."/>
            <person name="Nagy L.G."/>
            <person name="Ohm R.A."/>
            <person name="Patyshakuliyeva A."/>
            <person name="Brun A."/>
            <person name="Aerts A.L."/>
            <person name="Bailey A.M."/>
            <person name="Billette C."/>
            <person name="Coutinho P.M."/>
            <person name="Deakin G."/>
            <person name="Doddapaneni H."/>
            <person name="Floudas D."/>
            <person name="Grimwood J."/>
            <person name="Hilden K."/>
            <person name="Kuees U."/>
            <person name="LaButti K.M."/>
            <person name="Lapidus A."/>
            <person name="Lindquist E.A."/>
            <person name="Lucas S.M."/>
            <person name="Murat C."/>
            <person name="Riley R.W."/>
            <person name="Salamov A.A."/>
            <person name="Schmutz J."/>
            <person name="Subramanian V."/>
            <person name="Woesten H.A.B."/>
            <person name="Xu J."/>
            <person name="Eastwood D.C."/>
            <person name="Foster G.D."/>
            <person name="Sonnenberg A.S."/>
            <person name="Cullen D."/>
            <person name="de Vries R.P."/>
            <person name="Lundell T."/>
            <person name="Hibbett D.S."/>
            <person name="Henrissat B."/>
            <person name="Burton K.S."/>
            <person name="Kerrigan R.W."/>
            <person name="Challen M.P."/>
            <person name="Grigoriev I.V."/>
            <person name="Martin F."/>
        </authorList>
    </citation>
    <scope>NUCLEOTIDE SEQUENCE [LARGE SCALE GENOMIC DNA]</scope>
    <source>
        <strain evidence="2">JB137-S8 / ATCC MYA-4627 / FGSC 10392</strain>
    </source>
</reference>
<dbReference type="InParanoid" id="K5WGI5"/>
<sequence length="63" mass="6990">MGIISYHAPYLSLPPPRKWYFKLPASLKLEHSGGCVHTKCGTSSFKINHPKSDVESLAIHSII</sequence>
<dbReference type="HOGENOM" id="CLU_2885261_0_0_1"/>
<evidence type="ECO:0000313" key="1">
    <source>
        <dbReference type="EMBL" id="EKM74386.1"/>
    </source>
</evidence>